<feature type="domain" description="RNase H type-1" evidence="12">
    <location>
        <begin position="52"/>
        <end position="194"/>
    </location>
</feature>
<evidence type="ECO:0000256" key="5">
    <source>
        <dbReference type="ARBA" id="ARBA00012180"/>
    </source>
</evidence>
<evidence type="ECO:0000256" key="7">
    <source>
        <dbReference type="ARBA" id="ARBA00022723"/>
    </source>
</evidence>
<feature type="binding site" evidence="11">
    <location>
        <position position="99"/>
    </location>
    <ligand>
        <name>Mg(2+)</name>
        <dbReference type="ChEBI" id="CHEBI:18420"/>
        <label>1</label>
    </ligand>
</feature>
<evidence type="ECO:0000256" key="6">
    <source>
        <dbReference type="ARBA" id="ARBA00022722"/>
    </source>
</evidence>
<evidence type="ECO:0000256" key="11">
    <source>
        <dbReference type="HAMAP-Rule" id="MF_00042"/>
    </source>
</evidence>
<dbReference type="InterPro" id="IPR050092">
    <property type="entry name" value="RNase_H"/>
</dbReference>
<evidence type="ECO:0000313" key="13">
    <source>
        <dbReference type="EMBL" id="MCC0177468.1"/>
    </source>
</evidence>
<keyword evidence="7 11" id="KW-0479">Metal-binding</keyword>
<feature type="binding site" evidence="11">
    <location>
        <position position="61"/>
    </location>
    <ligand>
        <name>Mg(2+)</name>
        <dbReference type="ChEBI" id="CHEBI:18420"/>
        <label>2</label>
    </ligand>
</feature>
<name>A0A964BQ06_9CYAN</name>
<dbReference type="InterPro" id="IPR012337">
    <property type="entry name" value="RNaseH-like_sf"/>
</dbReference>
<evidence type="ECO:0000256" key="9">
    <source>
        <dbReference type="ARBA" id="ARBA00022801"/>
    </source>
</evidence>
<evidence type="ECO:0000259" key="12">
    <source>
        <dbReference type="PROSITE" id="PS50879"/>
    </source>
</evidence>
<dbReference type="GO" id="GO:0043137">
    <property type="term" value="P:DNA replication, removal of RNA primer"/>
    <property type="evidence" value="ECO:0007669"/>
    <property type="project" value="TreeGrafter"/>
</dbReference>
<sequence length="206" mass="22942">MDYKQQIITELEALPESSLSDVWKYIQSLKSQPAKSVKPVINKKPKSASTPSGDTIIIYTDGACTGNPGKGGYGAVIIDGDRRQELSDGYKLTTNNRMEMMGAIAALESLPSNSKVKLHTDSKYIVDAVVKGWAKKWQRNGWKRNSKEMAKNPDLWQEILDLCKIHDVEFAWVKGHSGISENERCDRLAVDAAHGSNLQDDRGYRS</sequence>
<comment type="catalytic activity">
    <reaction evidence="1 11">
        <text>Endonucleolytic cleavage to 5'-phosphomonoester.</text>
        <dbReference type="EC" id="3.1.26.4"/>
    </reaction>
</comment>
<organism evidence="13 14">
    <name type="scientific">Waterburya agarophytonicola KI4</name>
    <dbReference type="NCBI Taxonomy" id="2874699"/>
    <lineage>
        <taxon>Bacteria</taxon>
        <taxon>Bacillati</taxon>
        <taxon>Cyanobacteriota</taxon>
        <taxon>Cyanophyceae</taxon>
        <taxon>Pleurocapsales</taxon>
        <taxon>Hyellaceae</taxon>
        <taxon>Waterburya</taxon>
        <taxon>Waterburya agarophytonicola</taxon>
    </lineage>
</organism>
<evidence type="ECO:0000256" key="2">
    <source>
        <dbReference type="ARBA" id="ARBA00004065"/>
    </source>
</evidence>
<dbReference type="GO" id="GO:0003676">
    <property type="term" value="F:nucleic acid binding"/>
    <property type="evidence" value="ECO:0007669"/>
    <property type="project" value="InterPro"/>
</dbReference>
<keyword evidence="6 11" id="KW-0540">Nuclease</keyword>
<evidence type="ECO:0000256" key="1">
    <source>
        <dbReference type="ARBA" id="ARBA00000077"/>
    </source>
</evidence>
<dbReference type="EMBL" id="JADWDC010000022">
    <property type="protein sequence ID" value="MCC0177468.1"/>
    <property type="molecule type" value="Genomic_DNA"/>
</dbReference>
<keyword evidence="9 11" id="KW-0378">Hydrolase</keyword>
<dbReference type="InterPro" id="IPR022892">
    <property type="entry name" value="RNaseHI"/>
</dbReference>
<dbReference type="InterPro" id="IPR036397">
    <property type="entry name" value="RNaseH_sf"/>
</dbReference>
<protein>
    <recommendedName>
        <fullName evidence="5 11">Ribonuclease H</fullName>
        <shortName evidence="11">RNase H</shortName>
        <ecNumber evidence="5 11">3.1.26.4</ecNumber>
    </recommendedName>
</protein>
<keyword evidence="11" id="KW-0963">Cytoplasm</keyword>
<dbReference type="Proteomes" id="UP000729733">
    <property type="component" value="Unassembled WGS sequence"/>
</dbReference>
<evidence type="ECO:0000256" key="10">
    <source>
        <dbReference type="ARBA" id="ARBA00022842"/>
    </source>
</evidence>
<dbReference type="SUPFAM" id="SSF53098">
    <property type="entry name" value="Ribonuclease H-like"/>
    <property type="match status" value="1"/>
</dbReference>
<dbReference type="EC" id="3.1.26.4" evidence="5 11"/>
<dbReference type="CDD" id="cd09278">
    <property type="entry name" value="RNase_HI_prokaryote_like"/>
    <property type="match status" value="1"/>
</dbReference>
<dbReference type="InterPro" id="IPR002156">
    <property type="entry name" value="RNaseH_domain"/>
</dbReference>
<feature type="binding site" evidence="11">
    <location>
        <position position="61"/>
    </location>
    <ligand>
        <name>Mg(2+)</name>
        <dbReference type="ChEBI" id="CHEBI:18420"/>
        <label>1</label>
    </ligand>
</feature>
<evidence type="ECO:0000256" key="8">
    <source>
        <dbReference type="ARBA" id="ARBA00022759"/>
    </source>
</evidence>
<dbReference type="PANTHER" id="PTHR10642:SF26">
    <property type="entry name" value="RIBONUCLEASE H1"/>
    <property type="match status" value="1"/>
</dbReference>
<comment type="subunit">
    <text evidence="4 11">Monomer.</text>
</comment>
<comment type="caution">
    <text evidence="13">The sequence shown here is derived from an EMBL/GenBank/DDBJ whole genome shotgun (WGS) entry which is preliminary data.</text>
</comment>
<comment type="similarity">
    <text evidence="3 11">Belongs to the RNase H family.</text>
</comment>
<gene>
    <name evidence="11 13" type="primary">rnhA</name>
    <name evidence="13" type="ORF">I4641_10815</name>
</gene>
<keyword evidence="8 11" id="KW-0255">Endonuclease</keyword>
<evidence type="ECO:0000313" key="14">
    <source>
        <dbReference type="Proteomes" id="UP000729733"/>
    </source>
</evidence>
<evidence type="ECO:0000256" key="4">
    <source>
        <dbReference type="ARBA" id="ARBA00011245"/>
    </source>
</evidence>
<keyword evidence="14" id="KW-1185">Reference proteome</keyword>
<accession>A0A964BQ06</accession>
<dbReference type="AlphaFoldDB" id="A0A964BQ06"/>
<dbReference type="PROSITE" id="PS50879">
    <property type="entry name" value="RNASE_H_1"/>
    <property type="match status" value="1"/>
</dbReference>
<dbReference type="PANTHER" id="PTHR10642">
    <property type="entry name" value="RIBONUCLEASE H1"/>
    <property type="match status" value="1"/>
</dbReference>
<feature type="binding site" evidence="11">
    <location>
        <position position="186"/>
    </location>
    <ligand>
        <name>Mg(2+)</name>
        <dbReference type="ChEBI" id="CHEBI:18420"/>
        <label>2</label>
    </ligand>
</feature>
<dbReference type="GO" id="GO:0000287">
    <property type="term" value="F:magnesium ion binding"/>
    <property type="evidence" value="ECO:0007669"/>
    <property type="project" value="UniProtKB-UniRule"/>
</dbReference>
<dbReference type="Gene3D" id="3.30.420.10">
    <property type="entry name" value="Ribonuclease H-like superfamily/Ribonuclease H"/>
    <property type="match status" value="1"/>
</dbReference>
<dbReference type="Pfam" id="PF00075">
    <property type="entry name" value="RNase_H"/>
    <property type="match status" value="1"/>
</dbReference>
<dbReference type="FunFam" id="3.30.420.10:FF:000089">
    <property type="entry name" value="Ribonuclease H"/>
    <property type="match status" value="1"/>
</dbReference>
<comment type="function">
    <text evidence="2 11">Endonuclease that specifically degrades the RNA of RNA-DNA hybrids.</text>
</comment>
<dbReference type="GO" id="GO:0005737">
    <property type="term" value="C:cytoplasm"/>
    <property type="evidence" value="ECO:0007669"/>
    <property type="project" value="UniProtKB-SubCell"/>
</dbReference>
<keyword evidence="10 11" id="KW-0460">Magnesium</keyword>
<comment type="subcellular location">
    <subcellularLocation>
        <location evidence="11">Cytoplasm</location>
    </subcellularLocation>
</comment>
<reference evidence="13" key="1">
    <citation type="journal article" date="2021" name="Antonie Van Leeuwenhoek">
        <title>Draft genome and description of Waterburya agarophytonicola gen. nov. sp. nov. (Pleurocapsales, Cyanobacteria): a seaweed symbiont.</title>
        <authorList>
            <person name="Bonthond G."/>
            <person name="Shalygin S."/>
            <person name="Bayer T."/>
            <person name="Weinberger F."/>
        </authorList>
    </citation>
    <scope>NUCLEOTIDE SEQUENCE</scope>
    <source>
        <strain evidence="13">KI4</strain>
    </source>
</reference>
<dbReference type="HAMAP" id="MF_00042">
    <property type="entry name" value="RNase_H"/>
    <property type="match status" value="1"/>
</dbReference>
<feature type="binding site" evidence="11">
    <location>
        <position position="121"/>
    </location>
    <ligand>
        <name>Mg(2+)</name>
        <dbReference type="ChEBI" id="CHEBI:18420"/>
        <label>1</label>
    </ligand>
</feature>
<dbReference type="GO" id="GO:0004523">
    <property type="term" value="F:RNA-DNA hybrid ribonuclease activity"/>
    <property type="evidence" value="ECO:0007669"/>
    <property type="project" value="UniProtKB-UniRule"/>
</dbReference>
<comment type="cofactor">
    <cofactor evidence="11">
        <name>Mg(2+)</name>
        <dbReference type="ChEBI" id="CHEBI:18420"/>
    </cofactor>
    <text evidence="11">Binds 1 Mg(2+) ion per subunit. May bind a second metal ion at a regulatory site, or after substrate binding.</text>
</comment>
<dbReference type="NCBIfam" id="NF001236">
    <property type="entry name" value="PRK00203.1"/>
    <property type="match status" value="1"/>
</dbReference>
<evidence type="ECO:0000256" key="3">
    <source>
        <dbReference type="ARBA" id="ARBA00005300"/>
    </source>
</evidence>
<proteinExistence type="inferred from homology"/>